<dbReference type="AlphaFoldDB" id="A0A0F8YP59"/>
<dbReference type="PANTHER" id="PTHR35024:SF4">
    <property type="entry name" value="POLYMER-FORMING CYTOSKELETAL PROTEIN"/>
    <property type="match status" value="1"/>
</dbReference>
<sequence>MFGKKKDTKQDQSIPKNDDSKKGFGKEVESRKEVRMAEGKVTNLTSDAEIKGTIKFGEALRIDGKFEGELIADNGELIVGKTGSVKANVKVRCAVIEGRVDGNIKASDKVELKQKAQLIGDLQAKILVIEEGVVFVGKCNVNPEGVKAEGQGYKEGIKEEIKDKKLTL</sequence>
<dbReference type="InterPro" id="IPR007607">
    <property type="entry name" value="BacA/B"/>
</dbReference>
<accession>A0A0F8YP59</accession>
<proteinExistence type="predicted"/>
<dbReference type="PANTHER" id="PTHR35024">
    <property type="entry name" value="HYPOTHETICAL CYTOSOLIC PROTEIN"/>
    <property type="match status" value="1"/>
</dbReference>
<name>A0A0F8YP59_9ZZZZ</name>
<evidence type="ECO:0000313" key="2">
    <source>
        <dbReference type="EMBL" id="KKK75515.1"/>
    </source>
</evidence>
<evidence type="ECO:0008006" key="3">
    <source>
        <dbReference type="Google" id="ProtNLM"/>
    </source>
</evidence>
<feature type="region of interest" description="Disordered" evidence="1">
    <location>
        <begin position="1"/>
        <end position="36"/>
    </location>
</feature>
<organism evidence="2">
    <name type="scientific">marine sediment metagenome</name>
    <dbReference type="NCBI Taxonomy" id="412755"/>
    <lineage>
        <taxon>unclassified sequences</taxon>
        <taxon>metagenomes</taxon>
        <taxon>ecological metagenomes</taxon>
    </lineage>
</organism>
<dbReference type="EMBL" id="LAZR01055829">
    <property type="protein sequence ID" value="KKK75515.1"/>
    <property type="molecule type" value="Genomic_DNA"/>
</dbReference>
<dbReference type="Pfam" id="PF04519">
    <property type="entry name" value="Bactofilin"/>
    <property type="match status" value="1"/>
</dbReference>
<protein>
    <recommendedName>
        <fullName evidence="3">Polymer-forming cytoskeletal protein</fullName>
    </recommendedName>
</protein>
<comment type="caution">
    <text evidence="2">The sequence shown here is derived from an EMBL/GenBank/DDBJ whole genome shotgun (WGS) entry which is preliminary data.</text>
</comment>
<reference evidence="2" key="1">
    <citation type="journal article" date="2015" name="Nature">
        <title>Complex archaea that bridge the gap between prokaryotes and eukaryotes.</title>
        <authorList>
            <person name="Spang A."/>
            <person name="Saw J.H."/>
            <person name="Jorgensen S.L."/>
            <person name="Zaremba-Niedzwiedzka K."/>
            <person name="Martijn J."/>
            <person name="Lind A.E."/>
            <person name="van Eijk R."/>
            <person name="Schleper C."/>
            <person name="Guy L."/>
            <person name="Ettema T.J."/>
        </authorList>
    </citation>
    <scope>NUCLEOTIDE SEQUENCE</scope>
</reference>
<gene>
    <name evidence="2" type="ORF">LCGC14_2872930</name>
</gene>
<evidence type="ECO:0000256" key="1">
    <source>
        <dbReference type="SAM" id="MobiDB-lite"/>
    </source>
</evidence>